<evidence type="ECO:0000313" key="1">
    <source>
        <dbReference type="EMBL" id="RDX82267.1"/>
    </source>
</evidence>
<dbReference type="Proteomes" id="UP000257109">
    <property type="component" value="Unassembled WGS sequence"/>
</dbReference>
<dbReference type="EMBL" id="QJKJ01007677">
    <property type="protein sequence ID" value="RDX82267.1"/>
    <property type="molecule type" value="Genomic_DNA"/>
</dbReference>
<sequence>MVVTKKVSLAFTLGKYSDELLCDVVPIEATSILPGRPWQYDHEVNHDGKMQREVGQEPHKTLFQLDAENGYPYKREQSGIVHPLPIWASPHQSI</sequence>
<accession>A0A371FV80</accession>
<keyword evidence="2" id="KW-1185">Reference proteome</keyword>
<comment type="caution">
    <text evidence="1">The sequence shown here is derived from an EMBL/GenBank/DDBJ whole genome shotgun (WGS) entry which is preliminary data.</text>
</comment>
<organism evidence="1 2">
    <name type="scientific">Mucuna pruriens</name>
    <name type="common">Velvet bean</name>
    <name type="synonym">Dolichos pruriens</name>
    <dbReference type="NCBI Taxonomy" id="157652"/>
    <lineage>
        <taxon>Eukaryota</taxon>
        <taxon>Viridiplantae</taxon>
        <taxon>Streptophyta</taxon>
        <taxon>Embryophyta</taxon>
        <taxon>Tracheophyta</taxon>
        <taxon>Spermatophyta</taxon>
        <taxon>Magnoliopsida</taxon>
        <taxon>eudicotyledons</taxon>
        <taxon>Gunneridae</taxon>
        <taxon>Pentapetalae</taxon>
        <taxon>rosids</taxon>
        <taxon>fabids</taxon>
        <taxon>Fabales</taxon>
        <taxon>Fabaceae</taxon>
        <taxon>Papilionoideae</taxon>
        <taxon>50 kb inversion clade</taxon>
        <taxon>NPAAA clade</taxon>
        <taxon>indigoferoid/millettioid clade</taxon>
        <taxon>Phaseoleae</taxon>
        <taxon>Mucuna</taxon>
    </lineage>
</organism>
<feature type="non-terminal residue" evidence="1">
    <location>
        <position position="1"/>
    </location>
</feature>
<reference evidence="1" key="1">
    <citation type="submission" date="2018-05" db="EMBL/GenBank/DDBJ databases">
        <title>Draft genome of Mucuna pruriens seed.</title>
        <authorList>
            <person name="Nnadi N.E."/>
            <person name="Vos R."/>
            <person name="Hasami M.H."/>
            <person name="Devisetty U.K."/>
            <person name="Aguiy J.C."/>
        </authorList>
    </citation>
    <scope>NUCLEOTIDE SEQUENCE [LARGE SCALE GENOMIC DNA]</scope>
    <source>
        <strain evidence="1">JCA_2017</strain>
    </source>
</reference>
<dbReference type="AlphaFoldDB" id="A0A371FV80"/>
<proteinExistence type="predicted"/>
<name>A0A371FV80_MUCPR</name>
<protein>
    <submittedName>
        <fullName evidence="1">Uncharacterized protein</fullName>
    </submittedName>
</protein>
<gene>
    <name evidence="1" type="ORF">CR513_36961</name>
</gene>
<dbReference type="PANTHER" id="PTHR35046:SF26">
    <property type="entry name" value="RNA-DIRECTED DNA POLYMERASE"/>
    <property type="match status" value="1"/>
</dbReference>
<evidence type="ECO:0000313" key="2">
    <source>
        <dbReference type="Proteomes" id="UP000257109"/>
    </source>
</evidence>
<dbReference type="OrthoDB" id="1747743at2759"/>
<dbReference type="PANTHER" id="PTHR35046">
    <property type="entry name" value="ZINC KNUCKLE (CCHC-TYPE) FAMILY PROTEIN"/>
    <property type="match status" value="1"/>
</dbReference>